<dbReference type="OrthoDB" id="3687641at2759"/>
<gene>
    <name evidence="1" type="ORF">LOCC1_G007439</name>
</gene>
<dbReference type="Proteomes" id="UP000443090">
    <property type="component" value="Unassembled WGS sequence"/>
</dbReference>
<comment type="caution">
    <text evidence="1">The sequence shown here is derived from an EMBL/GenBank/DDBJ whole genome shotgun (WGS) entry which is preliminary data.</text>
</comment>
<evidence type="ECO:0000313" key="1">
    <source>
        <dbReference type="EMBL" id="TVY36153.1"/>
    </source>
</evidence>
<dbReference type="AlphaFoldDB" id="A0A8H8U6Z6"/>
<protein>
    <submittedName>
        <fullName evidence="1">Uncharacterized protein</fullName>
    </submittedName>
</protein>
<evidence type="ECO:0000313" key="2">
    <source>
        <dbReference type="Proteomes" id="UP000443090"/>
    </source>
</evidence>
<sequence length="143" mass="16379">MTLEKKRLSWTRHPGNLIAVLSGSESSVPSAFTWLSYIRGRRPCNKAVNYFTTLILINTAPANEALRWQLHQFHSGDGHEGTYSGYPRPEHEEAWKGLLHREYAISEALFQKLKLMPLPLPIDMNVRLSREDLKAINHEEDAV</sequence>
<dbReference type="EMBL" id="QGMI01000867">
    <property type="protein sequence ID" value="TVY36153.1"/>
    <property type="molecule type" value="Genomic_DNA"/>
</dbReference>
<accession>A0A8H8U6Z6</accession>
<proteinExistence type="predicted"/>
<organism evidence="1 2">
    <name type="scientific">Lachnellula occidentalis</name>
    <dbReference type="NCBI Taxonomy" id="215460"/>
    <lineage>
        <taxon>Eukaryota</taxon>
        <taxon>Fungi</taxon>
        <taxon>Dikarya</taxon>
        <taxon>Ascomycota</taxon>
        <taxon>Pezizomycotina</taxon>
        <taxon>Leotiomycetes</taxon>
        <taxon>Helotiales</taxon>
        <taxon>Lachnaceae</taxon>
        <taxon>Lachnellula</taxon>
    </lineage>
</organism>
<keyword evidence="2" id="KW-1185">Reference proteome</keyword>
<name>A0A8H8U6Z6_9HELO</name>
<reference evidence="1 2" key="1">
    <citation type="submission" date="2018-05" db="EMBL/GenBank/DDBJ databases">
        <title>Genome sequencing and assembly of the regulated plant pathogen Lachnellula willkommii and related sister species for the development of diagnostic species identification markers.</title>
        <authorList>
            <person name="Giroux E."/>
            <person name="Bilodeau G."/>
        </authorList>
    </citation>
    <scope>NUCLEOTIDE SEQUENCE [LARGE SCALE GENOMIC DNA]</scope>
    <source>
        <strain evidence="1 2">CBS 160.35</strain>
    </source>
</reference>